<evidence type="ECO:0000313" key="1">
    <source>
        <dbReference type="EMBL" id="KAI4369102.1"/>
    </source>
</evidence>
<reference evidence="2" key="1">
    <citation type="journal article" date="2023" name="Front. Plant Sci.">
        <title>Chromosomal-level genome assembly of Melastoma candidum provides insights into trichome evolution.</title>
        <authorList>
            <person name="Zhong Y."/>
            <person name="Wu W."/>
            <person name="Sun C."/>
            <person name="Zou P."/>
            <person name="Liu Y."/>
            <person name="Dai S."/>
            <person name="Zhou R."/>
        </authorList>
    </citation>
    <scope>NUCLEOTIDE SEQUENCE [LARGE SCALE GENOMIC DNA]</scope>
</reference>
<keyword evidence="2" id="KW-1185">Reference proteome</keyword>
<proteinExistence type="predicted"/>
<name>A0ACB9QQJ5_9MYRT</name>
<organism evidence="1 2">
    <name type="scientific">Melastoma candidum</name>
    <dbReference type="NCBI Taxonomy" id="119954"/>
    <lineage>
        <taxon>Eukaryota</taxon>
        <taxon>Viridiplantae</taxon>
        <taxon>Streptophyta</taxon>
        <taxon>Embryophyta</taxon>
        <taxon>Tracheophyta</taxon>
        <taxon>Spermatophyta</taxon>
        <taxon>Magnoliopsida</taxon>
        <taxon>eudicotyledons</taxon>
        <taxon>Gunneridae</taxon>
        <taxon>Pentapetalae</taxon>
        <taxon>rosids</taxon>
        <taxon>malvids</taxon>
        <taxon>Myrtales</taxon>
        <taxon>Melastomataceae</taxon>
        <taxon>Melastomatoideae</taxon>
        <taxon>Melastomateae</taxon>
        <taxon>Melastoma</taxon>
    </lineage>
</organism>
<dbReference type="Proteomes" id="UP001057402">
    <property type="component" value="Chromosome 5"/>
</dbReference>
<dbReference type="EMBL" id="CM042884">
    <property type="protein sequence ID" value="KAI4369102.1"/>
    <property type="molecule type" value="Genomic_DNA"/>
</dbReference>
<sequence>MELTLNGRLQRAEEAAGDVISIVQPHSLLPKPEAPPGSLLGLGSPGKVEEDEDEVPFRGLAESFRFLRDRSSSLSASIAKTLSAKVMALDGEDEEEGEEATEIDLKGLTVVARMKTEEDDDNSWKPEGEGAAAASLKGRISFYSRSNCRDCIAVRRFFREKGLKFIEINVNVFPSREKELIQRTGSSQVENWQRFST</sequence>
<accession>A0ACB9QQJ5</accession>
<gene>
    <name evidence="1" type="ORF">MLD38_017589</name>
</gene>
<protein>
    <submittedName>
        <fullName evidence="1">Uncharacterized protein</fullName>
    </submittedName>
</protein>
<evidence type="ECO:0000313" key="2">
    <source>
        <dbReference type="Proteomes" id="UP001057402"/>
    </source>
</evidence>
<comment type="caution">
    <text evidence="1">The sequence shown here is derived from an EMBL/GenBank/DDBJ whole genome shotgun (WGS) entry which is preliminary data.</text>
</comment>